<dbReference type="Proteomes" id="UP000799444">
    <property type="component" value="Unassembled WGS sequence"/>
</dbReference>
<evidence type="ECO:0000256" key="1">
    <source>
        <dbReference type="SAM" id="MobiDB-lite"/>
    </source>
</evidence>
<dbReference type="AlphaFoldDB" id="A0A9P4UXH8"/>
<reference evidence="2" key="1">
    <citation type="journal article" date="2020" name="Stud. Mycol.">
        <title>101 Dothideomycetes genomes: a test case for predicting lifestyles and emergence of pathogens.</title>
        <authorList>
            <person name="Haridas S."/>
            <person name="Albert R."/>
            <person name="Binder M."/>
            <person name="Bloem J."/>
            <person name="Labutti K."/>
            <person name="Salamov A."/>
            <person name="Andreopoulos B."/>
            <person name="Baker S."/>
            <person name="Barry K."/>
            <person name="Bills G."/>
            <person name="Bluhm B."/>
            <person name="Cannon C."/>
            <person name="Castanera R."/>
            <person name="Culley D."/>
            <person name="Daum C."/>
            <person name="Ezra D."/>
            <person name="Gonzalez J."/>
            <person name="Henrissat B."/>
            <person name="Kuo A."/>
            <person name="Liang C."/>
            <person name="Lipzen A."/>
            <person name="Lutzoni F."/>
            <person name="Magnuson J."/>
            <person name="Mondo S."/>
            <person name="Nolan M."/>
            <person name="Ohm R."/>
            <person name="Pangilinan J."/>
            <person name="Park H.-J."/>
            <person name="Ramirez L."/>
            <person name="Alfaro M."/>
            <person name="Sun H."/>
            <person name="Tritt A."/>
            <person name="Yoshinaga Y."/>
            <person name="Zwiers L.-H."/>
            <person name="Turgeon B."/>
            <person name="Goodwin S."/>
            <person name="Spatafora J."/>
            <person name="Crous P."/>
            <person name="Grigoriev I."/>
        </authorList>
    </citation>
    <scope>NUCLEOTIDE SEQUENCE</scope>
    <source>
        <strain evidence="2">CBS 125425</strain>
    </source>
</reference>
<name>A0A9P4UXH8_9PLEO</name>
<sequence>MLTPPPMQEQFVGGDADAVGSSGRLKTTMANDSGACRAARTELGHAPLSASSGELRDETGWAGHTSSSLGPIRRDIGNPPAAYSRCR</sequence>
<evidence type="ECO:0000313" key="2">
    <source>
        <dbReference type="EMBL" id="KAF2729016.1"/>
    </source>
</evidence>
<proteinExistence type="predicted"/>
<evidence type="ECO:0000313" key="3">
    <source>
        <dbReference type="Proteomes" id="UP000799444"/>
    </source>
</evidence>
<keyword evidence="3" id="KW-1185">Reference proteome</keyword>
<gene>
    <name evidence="2" type="ORF">EJ04DRAFT_516255</name>
</gene>
<dbReference type="EMBL" id="ML996259">
    <property type="protein sequence ID" value="KAF2729016.1"/>
    <property type="molecule type" value="Genomic_DNA"/>
</dbReference>
<feature type="region of interest" description="Disordered" evidence="1">
    <location>
        <begin position="1"/>
        <end position="87"/>
    </location>
</feature>
<protein>
    <submittedName>
        <fullName evidence="2">Uncharacterized protein</fullName>
    </submittedName>
</protein>
<organism evidence="2 3">
    <name type="scientific">Polyplosphaeria fusca</name>
    <dbReference type="NCBI Taxonomy" id="682080"/>
    <lineage>
        <taxon>Eukaryota</taxon>
        <taxon>Fungi</taxon>
        <taxon>Dikarya</taxon>
        <taxon>Ascomycota</taxon>
        <taxon>Pezizomycotina</taxon>
        <taxon>Dothideomycetes</taxon>
        <taxon>Pleosporomycetidae</taxon>
        <taxon>Pleosporales</taxon>
        <taxon>Tetraplosphaeriaceae</taxon>
        <taxon>Polyplosphaeria</taxon>
    </lineage>
</organism>
<comment type="caution">
    <text evidence="2">The sequence shown here is derived from an EMBL/GenBank/DDBJ whole genome shotgun (WGS) entry which is preliminary data.</text>
</comment>
<accession>A0A9P4UXH8</accession>